<protein>
    <submittedName>
        <fullName evidence="1">Uncharacterized protein</fullName>
    </submittedName>
</protein>
<dbReference type="EMBL" id="BAEH01000073">
    <property type="protein sequence ID" value="GAB19039.1"/>
    <property type="molecule type" value="Genomic_DNA"/>
</dbReference>
<evidence type="ECO:0000313" key="1">
    <source>
        <dbReference type="EMBL" id="GAB19039.1"/>
    </source>
</evidence>
<reference evidence="1 2" key="1">
    <citation type="submission" date="2011-12" db="EMBL/GenBank/DDBJ databases">
        <title>Whole genome shotgun sequence of Gordonia effusa NBRC 100432.</title>
        <authorList>
            <person name="Yoshida I."/>
            <person name="Takarada H."/>
            <person name="Hosoyama A."/>
            <person name="Tsuchikane K."/>
            <person name="Katsumata H."/>
            <person name="Yamazaki S."/>
            <person name="Fujita N."/>
        </authorList>
    </citation>
    <scope>NUCLEOTIDE SEQUENCE [LARGE SCALE GENOMIC DNA]</scope>
    <source>
        <strain evidence="1 2">NBRC 100432</strain>
    </source>
</reference>
<organism evidence="1 2">
    <name type="scientific">Gordonia effusa NBRC 100432</name>
    <dbReference type="NCBI Taxonomy" id="1077974"/>
    <lineage>
        <taxon>Bacteria</taxon>
        <taxon>Bacillati</taxon>
        <taxon>Actinomycetota</taxon>
        <taxon>Actinomycetes</taxon>
        <taxon>Mycobacteriales</taxon>
        <taxon>Gordoniaceae</taxon>
        <taxon>Gordonia</taxon>
    </lineage>
</organism>
<evidence type="ECO:0000313" key="2">
    <source>
        <dbReference type="Proteomes" id="UP000035034"/>
    </source>
</evidence>
<dbReference type="AlphaFoldDB" id="H0R1T8"/>
<accession>H0R1T8</accession>
<proteinExistence type="predicted"/>
<gene>
    <name evidence="1" type="ORF">GOEFS_073_00590</name>
</gene>
<sequence length="302" mass="33580">MAVWVIVSRLHMEPFGHAPRPTPMTSDHSSTARQLAFRGRYLERIPLRWKRDLAEDIPLPPFSSPREYDNFLRRLRCQANAQVRTTGSPTAQAVTEMLGNGRDRRDPHDHQIQLTATELAAAFLTHLPAPWTADTLAPALSAAGMSMTRGARGRWIVDGASRFSAHSPNGNSWQVTVFEECTRHRGVIDDDEFVLLLMQQFLAKNQAGPPCPMGWAFAPNELRALIPGAVAVGLKYAADILEPIPATWIRDHALAYAHDPSSLAPEDQAELWQLRSLTIARARDELRVKTVARRGVGAHLAR</sequence>
<dbReference type="eggNOG" id="ENOG502ZTCB">
    <property type="taxonomic scope" value="Bacteria"/>
</dbReference>
<dbReference type="Proteomes" id="UP000035034">
    <property type="component" value="Unassembled WGS sequence"/>
</dbReference>
<comment type="caution">
    <text evidence="1">The sequence shown here is derived from an EMBL/GenBank/DDBJ whole genome shotgun (WGS) entry which is preliminary data.</text>
</comment>
<name>H0R1T8_9ACTN</name>
<keyword evidence="2" id="KW-1185">Reference proteome</keyword>